<evidence type="ECO:0000313" key="2">
    <source>
        <dbReference type="EMBL" id="NYI04264.1"/>
    </source>
</evidence>
<gene>
    <name evidence="2" type="ORF">FHU37_001207</name>
</gene>
<evidence type="ECO:0000313" key="3">
    <source>
        <dbReference type="Proteomes" id="UP000567795"/>
    </source>
</evidence>
<evidence type="ECO:0000256" key="1">
    <source>
        <dbReference type="SAM" id="MobiDB-lite"/>
    </source>
</evidence>
<name>A0A852ZU21_9ACTN</name>
<dbReference type="EMBL" id="JACBZD010000001">
    <property type="protein sequence ID" value="NYI04264.1"/>
    <property type="molecule type" value="Genomic_DNA"/>
</dbReference>
<feature type="region of interest" description="Disordered" evidence="1">
    <location>
        <begin position="1"/>
        <end position="47"/>
    </location>
</feature>
<proteinExistence type="predicted"/>
<dbReference type="AlphaFoldDB" id="A0A852ZU21"/>
<dbReference type="RefSeq" id="WP_246449593.1">
    <property type="nucleotide sequence ID" value="NZ_JACBZD010000001.1"/>
</dbReference>
<accession>A0A852ZU21</accession>
<reference evidence="2 3" key="1">
    <citation type="submission" date="2020-07" db="EMBL/GenBank/DDBJ databases">
        <title>Sequencing the genomes of 1000 actinobacteria strains.</title>
        <authorList>
            <person name="Klenk H.-P."/>
        </authorList>
    </citation>
    <scope>NUCLEOTIDE SEQUENCE [LARGE SCALE GENOMIC DNA]</scope>
    <source>
        <strain evidence="2 3">DSM 42178</strain>
    </source>
</reference>
<feature type="region of interest" description="Disordered" evidence="1">
    <location>
        <begin position="135"/>
        <end position="158"/>
    </location>
</feature>
<comment type="caution">
    <text evidence="2">The sequence shown here is derived from an EMBL/GenBank/DDBJ whole genome shotgun (WGS) entry which is preliminary data.</text>
</comment>
<sequence>MSGRPRSSSTLVNAAATVVDDEGDSADPGAARDEAAPTVDAAHADDFDHDYDFDDSDLEIVRLRCPDCARPIAVLEEEPVLPEHALLPTPWNPFGLRVCSGSGLPVEAAEELPAPCGEAGDALAALLTLPEGLHWRTQPFSHPDLPLSSVGQRRRRRR</sequence>
<protein>
    <submittedName>
        <fullName evidence="2">Uncharacterized protein</fullName>
    </submittedName>
</protein>
<dbReference type="Proteomes" id="UP000567795">
    <property type="component" value="Unassembled WGS sequence"/>
</dbReference>
<feature type="compositionally biased region" description="Polar residues" evidence="1">
    <location>
        <begin position="1"/>
        <end position="12"/>
    </location>
</feature>
<organism evidence="2 3">
    <name type="scientific">Allostreptomyces psammosilenae</name>
    <dbReference type="NCBI Taxonomy" id="1892865"/>
    <lineage>
        <taxon>Bacteria</taxon>
        <taxon>Bacillati</taxon>
        <taxon>Actinomycetota</taxon>
        <taxon>Actinomycetes</taxon>
        <taxon>Kitasatosporales</taxon>
        <taxon>Streptomycetaceae</taxon>
        <taxon>Allostreptomyces</taxon>
    </lineage>
</organism>
<keyword evidence="3" id="KW-1185">Reference proteome</keyword>